<feature type="region of interest" description="Disordered" evidence="1">
    <location>
        <begin position="1"/>
        <end position="28"/>
    </location>
</feature>
<reference evidence="3" key="1">
    <citation type="submission" date="2005-09" db="EMBL/GenBank/DDBJ databases">
        <authorList>
            <person name="Mural R.J."/>
            <person name="Li P.W."/>
            <person name="Adams M.D."/>
            <person name="Amanatides P.G."/>
            <person name="Baden-Tillson H."/>
            <person name="Barnstead M."/>
            <person name="Chin S.H."/>
            <person name="Dew I."/>
            <person name="Evans C.A."/>
            <person name="Ferriera S."/>
            <person name="Flanigan M."/>
            <person name="Fosler C."/>
            <person name="Glodek A."/>
            <person name="Gu Z."/>
            <person name="Holt R.A."/>
            <person name="Jennings D."/>
            <person name="Kraft C.L."/>
            <person name="Lu F."/>
            <person name="Nguyen T."/>
            <person name="Nusskern D.R."/>
            <person name="Pfannkoch C.M."/>
            <person name="Sitter C."/>
            <person name="Sutton G.G."/>
            <person name="Venter J.C."/>
            <person name="Wang Z."/>
            <person name="Woodage T."/>
            <person name="Zheng X.H."/>
            <person name="Zhong F."/>
        </authorList>
    </citation>
    <scope>NUCLEOTIDE SEQUENCE [LARGE SCALE GENOMIC DNA]</scope>
    <source>
        <strain>BN</strain>
        <strain evidence="3">Sprague-Dawley</strain>
    </source>
</reference>
<dbReference type="AlphaFoldDB" id="A6ISY7"/>
<sequence>MAAPRQWGPKPEGSPRPGPAPHSRHPPP</sequence>
<accession>A6ISY7</accession>
<evidence type="ECO:0000313" key="3">
    <source>
        <dbReference type="Proteomes" id="UP000234681"/>
    </source>
</evidence>
<protein>
    <submittedName>
        <fullName evidence="2">RCG30932</fullName>
    </submittedName>
</protein>
<dbReference type="Proteomes" id="UP000234681">
    <property type="component" value="Chromosome 5"/>
</dbReference>
<evidence type="ECO:0000313" key="2">
    <source>
        <dbReference type="EMBL" id="EDL80688.1"/>
    </source>
</evidence>
<dbReference type="EMBL" id="CH473968">
    <property type="protein sequence ID" value="EDL80688.1"/>
    <property type="molecule type" value="Genomic_DNA"/>
</dbReference>
<name>A6ISY7_RAT</name>
<feature type="compositionally biased region" description="Pro residues" evidence="1">
    <location>
        <begin position="12"/>
        <end position="21"/>
    </location>
</feature>
<organism evidence="2 3">
    <name type="scientific">Rattus norvegicus</name>
    <name type="common">Rat</name>
    <dbReference type="NCBI Taxonomy" id="10116"/>
    <lineage>
        <taxon>Eukaryota</taxon>
        <taxon>Metazoa</taxon>
        <taxon>Chordata</taxon>
        <taxon>Craniata</taxon>
        <taxon>Vertebrata</taxon>
        <taxon>Euteleostomi</taxon>
        <taxon>Mammalia</taxon>
        <taxon>Eutheria</taxon>
        <taxon>Euarchontoglires</taxon>
        <taxon>Glires</taxon>
        <taxon>Rodentia</taxon>
        <taxon>Myomorpha</taxon>
        <taxon>Muroidea</taxon>
        <taxon>Muridae</taxon>
        <taxon>Murinae</taxon>
        <taxon>Rattus</taxon>
    </lineage>
</organism>
<gene>
    <name evidence="2" type="ORF">rCG_30932</name>
</gene>
<proteinExistence type="predicted"/>
<evidence type="ECO:0000256" key="1">
    <source>
        <dbReference type="SAM" id="MobiDB-lite"/>
    </source>
</evidence>
<feature type="non-terminal residue" evidence="2">
    <location>
        <position position="28"/>
    </location>
</feature>